<evidence type="ECO:0000313" key="2">
    <source>
        <dbReference type="EMBL" id="AWX43614.1"/>
    </source>
</evidence>
<dbReference type="RefSeq" id="WP_112377177.1">
    <property type="nucleotide sequence ID" value="NZ_CP030104.1"/>
</dbReference>
<evidence type="ECO:0000313" key="3">
    <source>
        <dbReference type="Proteomes" id="UP000248536"/>
    </source>
</evidence>
<proteinExistence type="predicted"/>
<dbReference type="EMBL" id="CP030104">
    <property type="protein sequence ID" value="AWX43614.1"/>
    <property type="molecule type" value="Genomic_DNA"/>
</dbReference>
<dbReference type="SUPFAM" id="SSF51556">
    <property type="entry name" value="Metallo-dependent hydrolases"/>
    <property type="match status" value="1"/>
</dbReference>
<feature type="transmembrane region" description="Helical" evidence="1">
    <location>
        <begin position="111"/>
        <end position="133"/>
    </location>
</feature>
<accession>A0A2Z4LPW3</accession>
<organism evidence="2 3">
    <name type="scientific">Flagellimonas maritima</name>
    <dbReference type="NCBI Taxonomy" id="1383885"/>
    <lineage>
        <taxon>Bacteria</taxon>
        <taxon>Pseudomonadati</taxon>
        <taxon>Bacteroidota</taxon>
        <taxon>Flavobacteriia</taxon>
        <taxon>Flavobacteriales</taxon>
        <taxon>Flavobacteriaceae</taxon>
        <taxon>Flagellimonas</taxon>
    </lineage>
</organism>
<gene>
    <name evidence="2" type="ORF">HME9304_00605</name>
</gene>
<reference evidence="2 3" key="1">
    <citation type="submission" date="2018-06" db="EMBL/GenBank/DDBJ databases">
        <title>Spongiibacterium sp. HME9304 Genome sequencing and assembly.</title>
        <authorList>
            <person name="Kang H."/>
            <person name="Kim H."/>
            <person name="Joh K."/>
        </authorList>
    </citation>
    <scope>NUCLEOTIDE SEQUENCE [LARGE SCALE GENOMIC DNA]</scope>
    <source>
        <strain evidence="2 3">HME9304</strain>
    </source>
</reference>
<dbReference type="Proteomes" id="UP000248536">
    <property type="component" value="Chromosome"/>
</dbReference>
<keyword evidence="3" id="KW-1185">Reference proteome</keyword>
<protein>
    <recommendedName>
        <fullName evidence="4">Amidohydrolase-related domain-containing protein</fullName>
    </recommendedName>
</protein>
<feature type="transmembrane region" description="Helical" evidence="1">
    <location>
        <begin position="84"/>
        <end position="105"/>
    </location>
</feature>
<keyword evidence="1" id="KW-0812">Transmembrane</keyword>
<dbReference type="AlphaFoldDB" id="A0A2Z4LPW3"/>
<evidence type="ECO:0008006" key="4">
    <source>
        <dbReference type="Google" id="ProtNLM"/>
    </source>
</evidence>
<name>A0A2Z4LPW3_9FLAO</name>
<evidence type="ECO:0000256" key="1">
    <source>
        <dbReference type="SAM" id="Phobius"/>
    </source>
</evidence>
<dbReference type="InterPro" id="IPR032466">
    <property type="entry name" value="Metal_Hydrolase"/>
</dbReference>
<dbReference type="OrthoDB" id="1407586at2"/>
<dbReference type="KEGG" id="spon:HME9304_00605"/>
<keyword evidence="1" id="KW-0472">Membrane</keyword>
<feature type="transmembrane region" description="Helical" evidence="1">
    <location>
        <begin position="140"/>
        <end position="156"/>
    </location>
</feature>
<sequence length="579" mass="69003">MAKKSKESLGFINSHTHVFTKDHVPEHLARQFVPGPIYKWLKTSKVISKLKKYYEPTEDHYSYTQRNKRWDAYQSKIKIKRNPILRYSVLFIKILSWLLFVYYFFQLVKPLLFKSIVGKIIYGIILFPLDYILPLIESSWNIFVLLFLIAIAFKFVRKGIWKLLKSRFIKIIGSDRLEYLLRFENLLRYSGYASQGEIFKKLKQQYPPNTQFVVLPMDMEFMEADKVPEPYIKQMDDLMILKSNNKDVIFPFVFVDPRRIENQTDEDPFFKYDATNPTEIKLEKCHLKTYLDGGACGIKIYPALGYYPFDKNLLPLWLYCAQNEIPITTHCSVGPIFYRGEKKVEWDRHPIFEEVIQNEKDNQPKKIEKLRLQQIKNKDFQANFTHPLNYTCLLLPKYLKGLLELKEYKHLQFLFGYSKNKLERNLSTLKINLAHYGGSENWDVFLSKDREQEANEILNKPNTGLNLASDLLNLANLYRHWHYTDWFSLISSMMIEFENVYTDISYTTHENKYLNLLAEILDHPKVENKVLFGTDFYVVSNQKTEKQYWIDMKNMMGSNKWHSLSYKNPKRFLYHKVFK</sequence>
<keyword evidence="1" id="KW-1133">Transmembrane helix</keyword>
<dbReference type="Gene3D" id="3.20.20.140">
    <property type="entry name" value="Metal-dependent hydrolases"/>
    <property type="match status" value="1"/>
</dbReference>